<evidence type="ECO:0000313" key="3">
    <source>
        <dbReference type="Proteomes" id="UP000318017"/>
    </source>
</evidence>
<dbReference type="RefSeq" id="WP_145082058.1">
    <property type="nucleotide sequence ID" value="NZ_CP036298.1"/>
</dbReference>
<proteinExistence type="predicted"/>
<reference evidence="2 3" key="1">
    <citation type="submission" date="2019-02" db="EMBL/GenBank/DDBJ databases">
        <title>Deep-cultivation of Planctomycetes and their phenomic and genomic characterization uncovers novel biology.</title>
        <authorList>
            <person name="Wiegand S."/>
            <person name="Jogler M."/>
            <person name="Boedeker C."/>
            <person name="Pinto D."/>
            <person name="Vollmers J."/>
            <person name="Rivas-Marin E."/>
            <person name="Kohn T."/>
            <person name="Peeters S.H."/>
            <person name="Heuer A."/>
            <person name="Rast P."/>
            <person name="Oberbeckmann S."/>
            <person name="Bunk B."/>
            <person name="Jeske O."/>
            <person name="Meyerdierks A."/>
            <person name="Storesund J.E."/>
            <person name="Kallscheuer N."/>
            <person name="Luecker S."/>
            <person name="Lage O.M."/>
            <person name="Pohl T."/>
            <person name="Merkel B.J."/>
            <person name="Hornburger P."/>
            <person name="Mueller R.-W."/>
            <person name="Bruemmer F."/>
            <person name="Labrenz M."/>
            <person name="Spormann A.M."/>
            <person name="Op den Camp H."/>
            <person name="Overmann J."/>
            <person name="Amann R."/>
            <person name="Jetten M.S.M."/>
            <person name="Mascher T."/>
            <person name="Medema M.H."/>
            <person name="Devos D.P."/>
            <person name="Kaster A.-K."/>
            <person name="Ovreas L."/>
            <person name="Rohde M."/>
            <person name="Galperin M.Y."/>
            <person name="Jogler C."/>
        </authorList>
    </citation>
    <scope>NUCLEOTIDE SEQUENCE [LARGE SCALE GENOMIC DNA]</scope>
    <source>
        <strain evidence="2 3">Q31a</strain>
    </source>
</reference>
<protein>
    <recommendedName>
        <fullName evidence="1">Carrier domain-containing protein</fullName>
    </recommendedName>
</protein>
<keyword evidence="3" id="KW-1185">Reference proteome</keyword>
<dbReference type="Proteomes" id="UP000318017">
    <property type="component" value="Chromosome"/>
</dbReference>
<feature type="domain" description="Carrier" evidence="1">
    <location>
        <begin position="1"/>
        <end position="73"/>
    </location>
</feature>
<dbReference type="InterPro" id="IPR036736">
    <property type="entry name" value="ACP-like_sf"/>
</dbReference>
<dbReference type="AlphaFoldDB" id="A0A518GC59"/>
<dbReference type="Pfam" id="PF00550">
    <property type="entry name" value="PP-binding"/>
    <property type="match status" value="1"/>
</dbReference>
<dbReference type="KEGG" id="ahel:Q31a_45090"/>
<dbReference type="SUPFAM" id="SSF47336">
    <property type="entry name" value="ACP-like"/>
    <property type="match status" value="1"/>
</dbReference>
<evidence type="ECO:0000259" key="1">
    <source>
        <dbReference type="PROSITE" id="PS50075"/>
    </source>
</evidence>
<evidence type="ECO:0000313" key="2">
    <source>
        <dbReference type="EMBL" id="QDV26137.1"/>
    </source>
</evidence>
<name>A0A518GC59_9BACT</name>
<dbReference type="Gene3D" id="1.10.1200.10">
    <property type="entry name" value="ACP-like"/>
    <property type="match status" value="1"/>
</dbReference>
<organism evidence="2 3">
    <name type="scientific">Aureliella helgolandensis</name>
    <dbReference type="NCBI Taxonomy" id="2527968"/>
    <lineage>
        <taxon>Bacteria</taxon>
        <taxon>Pseudomonadati</taxon>
        <taxon>Planctomycetota</taxon>
        <taxon>Planctomycetia</taxon>
        <taxon>Pirellulales</taxon>
        <taxon>Pirellulaceae</taxon>
        <taxon>Aureliella</taxon>
    </lineage>
</organism>
<sequence length="73" mass="7929">MNVLIEILNEILDDAGRETVSVLSPNLRLKEDLGMDSLEMAVLTVKLEAMTGVDVFANGVVRTIGEIQEQLSA</sequence>
<dbReference type="PROSITE" id="PS50075">
    <property type="entry name" value="CARRIER"/>
    <property type="match status" value="1"/>
</dbReference>
<accession>A0A518GC59</accession>
<dbReference type="EMBL" id="CP036298">
    <property type="protein sequence ID" value="QDV26137.1"/>
    <property type="molecule type" value="Genomic_DNA"/>
</dbReference>
<dbReference type="OrthoDB" id="9804551at2"/>
<gene>
    <name evidence="2" type="ORF">Q31a_45090</name>
</gene>
<dbReference type="InterPro" id="IPR009081">
    <property type="entry name" value="PP-bd_ACP"/>
</dbReference>